<evidence type="ECO:0000256" key="2">
    <source>
        <dbReference type="ARBA" id="ARBA00022475"/>
    </source>
</evidence>
<comment type="subcellular location">
    <subcellularLocation>
        <location evidence="1">Cell membrane</location>
        <topology evidence="1">Multi-pass membrane protein</topology>
    </subcellularLocation>
</comment>
<gene>
    <name evidence="12" type="ORF">SAMN06296036_12082</name>
</gene>
<evidence type="ECO:0000256" key="9">
    <source>
        <dbReference type="SAM" id="MobiDB-lite"/>
    </source>
</evidence>
<protein>
    <submittedName>
        <fullName evidence="12">Methyl-accepting chemotaxis sensory transducer with Cache sensor</fullName>
    </submittedName>
</protein>
<dbReference type="GO" id="GO:0004888">
    <property type="term" value="F:transmembrane signaling receptor activity"/>
    <property type="evidence" value="ECO:0007669"/>
    <property type="project" value="InterPro"/>
</dbReference>
<dbReference type="Gene3D" id="1.10.287.950">
    <property type="entry name" value="Methyl-accepting chemotaxis protein"/>
    <property type="match status" value="1"/>
</dbReference>
<dbReference type="InterPro" id="IPR004090">
    <property type="entry name" value="Chemotax_Me-accpt_rcpt"/>
</dbReference>
<evidence type="ECO:0000256" key="1">
    <source>
        <dbReference type="ARBA" id="ARBA00004651"/>
    </source>
</evidence>
<dbReference type="SUPFAM" id="SSF58104">
    <property type="entry name" value="Methyl-accepting chemotaxis protein (MCP) signaling domain"/>
    <property type="match status" value="1"/>
</dbReference>
<keyword evidence="6 8" id="KW-0807">Transducer</keyword>
<feature type="compositionally biased region" description="Basic and acidic residues" evidence="9">
    <location>
        <begin position="548"/>
        <end position="557"/>
    </location>
</feature>
<name>A0A1Y6CKP4_9BACT</name>
<dbReference type="GO" id="GO:0005886">
    <property type="term" value="C:plasma membrane"/>
    <property type="evidence" value="ECO:0007669"/>
    <property type="project" value="UniProtKB-SubCell"/>
</dbReference>
<dbReference type="RefSeq" id="WP_132322853.1">
    <property type="nucleotide sequence ID" value="NZ_FWZT01000020.1"/>
</dbReference>
<feature type="domain" description="Methyl-accepting transducer" evidence="11">
    <location>
        <begin position="228"/>
        <end position="490"/>
    </location>
</feature>
<dbReference type="InterPro" id="IPR033480">
    <property type="entry name" value="sCache_2"/>
</dbReference>
<evidence type="ECO:0000256" key="7">
    <source>
        <dbReference type="ARBA" id="ARBA00029447"/>
    </source>
</evidence>
<dbReference type="SMART" id="SM00283">
    <property type="entry name" value="MA"/>
    <property type="match status" value="1"/>
</dbReference>
<proteinExistence type="inferred from homology"/>
<evidence type="ECO:0000256" key="3">
    <source>
        <dbReference type="ARBA" id="ARBA00022692"/>
    </source>
</evidence>
<keyword evidence="3 10" id="KW-0812">Transmembrane</keyword>
<dbReference type="OrthoDB" id="5288089at2"/>
<comment type="similarity">
    <text evidence="7">Belongs to the methyl-accepting chemotaxis (MCP) protein family.</text>
</comment>
<feature type="transmembrane region" description="Helical" evidence="10">
    <location>
        <begin position="12"/>
        <end position="32"/>
    </location>
</feature>
<dbReference type="PANTHER" id="PTHR32089:SF112">
    <property type="entry name" value="LYSOZYME-LIKE PROTEIN-RELATED"/>
    <property type="match status" value="1"/>
</dbReference>
<evidence type="ECO:0000256" key="10">
    <source>
        <dbReference type="SAM" id="Phobius"/>
    </source>
</evidence>
<evidence type="ECO:0000313" key="13">
    <source>
        <dbReference type="Proteomes" id="UP000192907"/>
    </source>
</evidence>
<evidence type="ECO:0000256" key="4">
    <source>
        <dbReference type="ARBA" id="ARBA00022989"/>
    </source>
</evidence>
<dbReference type="Pfam" id="PF00015">
    <property type="entry name" value="MCPsignal"/>
    <property type="match status" value="1"/>
</dbReference>
<accession>A0A1Y6CKP4</accession>
<dbReference type="InterPro" id="IPR004010">
    <property type="entry name" value="Double_Cache_2"/>
</dbReference>
<dbReference type="EMBL" id="FWZT01000020">
    <property type="protein sequence ID" value="SMF60045.1"/>
    <property type="molecule type" value="Genomic_DNA"/>
</dbReference>
<reference evidence="13" key="1">
    <citation type="submission" date="2017-04" db="EMBL/GenBank/DDBJ databases">
        <authorList>
            <person name="Varghese N."/>
            <person name="Submissions S."/>
        </authorList>
    </citation>
    <scope>NUCLEOTIDE SEQUENCE [LARGE SCALE GENOMIC DNA]</scope>
    <source>
        <strain evidence="13">RKEM611</strain>
    </source>
</reference>
<dbReference type="Proteomes" id="UP000192907">
    <property type="component" value="Unassembled WGS sequence"/>
</dbReference>
<keyword evidence="2" id="KW-1003">Cell membrane</keyword>
<evidence type="ECO:0000256" key="5">
    <source>
        <dbReference type="ARBA" id="ARBA00023136"/>
    </source>
</evidence>
<keyword evidence="13" id="KW-1185">Reference proteome</keyword>
<dbReference type="PRINTS" id="PR00260">
    <property type="entry name" value="CHEMTRNSDUCR"/>
</dbReference>
<feature type="region of interest" description="Disordered" evidence="9">
    <location>
        <begin position="535"/>
        <end position="557"/>
    </location>
</feature>
<evidence type="ECO:0000256" key="6">
    <source>
        <dbReference type="ARBA" id="ARBA00023224"/>
    </source>
</evidence>
<dbReference type="AlphaFoldDB" id="A0A1Y6CKP4"/>
<dbReference type="Pfam" id="PF08269">
    <property type="entry name" value="dCache_2"/>
    <property type="match status" value="1"/>
</dbReference>
<dbReference type="PANTHER" id="PTHR32089">
    <property type="entry name" value="METHYL-ACCEPTING CHEMOTAXIS PROTEIN MCPB"/>
    <property type="match status" value="1"/>
</dbReference>
<organism evidence="12 13">
    <name type="scientific">Pseudobacteriovorax antillogorgiicola</name>
    <dbReference type="NCBI Taxonomy" id="1513793"/>
    <lineage>
        <taxon>Bacteria</taxon>
        <taxon>Pseudomonadati</taxon>
        <taxon>Bdellovibrionota</taxon>
        <taxon>Oligoflexia</taxon>
        <taxon>Oligoflexales</taxon>
        <taxon>Pseudobacteriovoracaceae</taxon>
        <taxon>Pseudobacteriovorax</taxon>
    </lineage>
</organism>
<keyword evidence="4 10" id="KW-1133">Transmembrane helix</keyword>
<evidence type="ECO:0000256" key="8">
    <source>
        <dbReference type="PROSITE-ProRule" id="PRU00284"/>
    </source>
</evidence>
<dbReference type="STRING" id="1513793.SAMN06296036_12082"/>
<evidence type="ECO:0000259" key="11">
    <source>
        <dbReference type="PROSITE" id="PS50111"/>
    </source>
</evidence>
<sequence length="557" mass="62305">MGKYKHHTKRLVLEFLLAILGAIPFILIFFLVTSPRSNLMIQESQYNKPKVAIDIAYSVLEHFHRLAQKGEISVQEAQNQAKKVLRDFRYESQEYIWINDLTPTMILHPIKPELDGQDLSNIKDPSGVQIFVDAAAIAKEKGEGWLQYSWPKPGHDNPADKISYLKAFKPWGWVLGSGVYIDNVQSAQADFLVENLQVLGLAVFLLLFIALGLSMRTIYKFIIPVEDSIKVVMEASHQVSSDSQRMSKYSDHVKSEVTSQTSAIHEFNQTINSVSDNASNAKDTVREAQQLTEEFMSDFDRSKNLMSVLSQVLDEQFQNESQSIQSNNHIIDTVETFRGKFDEISKAVKSIEEIIFQTKLLSFNASVEAARAGEAGKGFTVVAEEIGNLANTTGKSGAKILDLVQSTLGSIDEMVNGLKETNNGIESRSREISLKTQSIFQEFHEVFNVLTEKNSSIQDYQTNSGKEVSSVSLSMVEMTDTANAISRSNQTNQNQINKVAVIASNLDRRASILREEVETLARFLKLNISNSLQEEPANQVDENSMSQNHDRNLPLAG</sequence>
<dbReference type="GO" id="GO:0007165">
    <property type="term" value="P:signal transduction"/>
    <property type="evidence" value="ECO:0007669"/>
    <property type="project" value="UniProtKB-KW"/>
</dbReference>
<feature type="transmembrane region" description="Helical" evidence="10">
    <location>
        <begin position="196"/>
        <end position="213"/>
    </location>
</feature>
<keyword evidence="5 10" id="KW-0472">Membrane</keyword>
<evidence type="ECO:0000313" key="12">
    <source>
        <dbReference type="EMBL" id="SMF60045.1"/>
    </source>
</evidence>
<dbReference type="PROSITE" id="PS50111">
    <property type="entry name" value="CHEMOTAXIS_TRANSDUC_2"/>
    <property type="match status" value="1"/>
</dbReference>
<dbReference type="GO" id="GO:0006935">
    <property type="term" value="P:chemotaxis"/>
    <property type="evidence" value="ECO:0007669"/>
    <property type="project" value="InterPro"/>
</dbReference>
<dbReference type="Gene3D" id="3.30.450.20">
    <property type="entry name" value="PAS domain"/>
    <property type="match status" value="1"/>
</dbReference>
<dbReference type="SMART" id="SM01049">
    <property type="entry name" value="Cache_2"/>
    <property type="match status" value="1"/>
</dbReference>
<dbReference type="InterPro" id="IPR004089">
    <property type="entry name" value="MCPsignal_dom"/>
</dbReference>